<dbReference type="AlphaFoldDB" id="A0A0B2VJG4"/>
<dbReference type="EMBL" id="JPKZ01001481">
    <property type="protein sequence ID" value="KHN81587.1"/>
    <property type="molecule type" value="Genomic_DNA"/>
</dbReference>
<name>A0A0B2VJG4_TOXCA</name>
<organism evidence="2 3">
    <name type="scientific">Toxocara canis</name>
    <name type="common">Canine roundworm</name>
    <dbReference type="NCBI Taxonomy" id="6265"/>
    <lineage>
        <taxon>Eukaryota</taxon>
        <taxon>Metazoa</taxon>
        <taxon>Ecdysozoa</taxon>
        <taxon>Nematoda</taxon>
        <taxon>Chromadorea</taxon>
        <taxon>Rhabditida</taxon>
        <taxon>Spirurina</taxon>
        <taxon>Ascaridomorpha</taxon>
        <taxon>Ascaridoidea</taxon>
        <taxon>Toxocaridae</taxon>
        <taxon>Toxocara</taxon>
    </lineage>
</organism>
<evidence type="ECO:0000313" key="2">
    <source>
        <dbReference type="EMBL" id="KHN81587.1"/>
    </source>
</evidence>
<dbReference type="Proteomes" id="UP000031036">
    <property type="component" value="Unassembled WGS sequence"/>
</dbReference>
<gene>
    <name evidence="2" type="ORF">Tcan_00726</name>
</gene>
<accession>A0A0B2VJG4</accession>
<evidence type="ECO:0000313" key="3">
    <source>
        <dbReference type="Proteomes" id="UP000031036"/>
    </source>
</evidence>
<keyword evidence="3" id="KW-1185">Reference proteome</keyword>
<proteinExistence type="predicted"/>
<comment type="caution">
    <text evidence="2">The sequence shown here is derived from an EMBL/GenBank/DDBJ whole genome shotgun (WGS) entry which is preliminary data.</text>
</comment>
<keyword evidence="1" id="KW-0732">Signal</keyword>
<sequence length="116" mass="13479">MKITLPSFVMFLKITLTCSTSMDETNVKLCPAIVPYVQSYHNSLFRERICSRRIRFKEDLRKLNKEISRNIVVYFSSLHCSFFDHLVAISVMTGQIGFKNRFFMVPPPTPQLSIVL</sequence>
<protein>
    <submittedName>
        <fullName evidence="2">Uncharacterized protein</fullName>
    </submittedName>
</protein>
<reference evidence="2 3" key="1">
    <citation type="submission" date="2014-11" db="EMBL/GenBank/DDBJ databases">
        <title>Genetic blueprint of the zoonotic pathogen Toxocara canis.</title>
        <authorList>
            <person name="Zhu X.-Q."/>
            <person name="Korhonen P.K."/>
            <person name="Cai H."/>
            <person name="Young N.D."/>
            <person name="Nejsum P."/>
            <person name="von Samson-Himmelstjerna G."/>
            <person name="Boag P.R."/>
            <person name="Tan P."/>
            <person name="Li Q."/>
            <person name="Min J."/>
            <person name="Yang Y."/>
            <person name="Wang X."/>
            <person name="Fang X."/>
            <person name="Hall R.S."/>
            <person name="Hofmann A."/>
            <person name="Sternberg P.W."/>
            <person name="Jex A.R."/>
            <person name="Gasser R.B."/>
        </authorList>
    </citation>
    <scope>NUCLEOTIDE SEQUENCE [LARGE SCALE GENOMIC DNA]</scope>
    <source>
        <strain evidence="2">PN_DK_2014</strain>
    </source>
</reference>
<feature type="chain" id="PRO_5002095462" evidence="1">
    <location>
        <begin position="20"/>
        <end position="116"/>
    </location>
</feature>
<evidence type="ECO:0000256" key="1">
    <source>
        <dbReference type="SAM" id="SignalP"/>
    </source>
</evidence>
<feature type="non-terminal residue" evidence="2">
    <location>
        <position position="116"/>
    </location>
</feature>
<feature type="signal peptide" evidence="1">
    <location>
        <begin position="1"/>
        <end position="19"/>
    </location>
</feature>